<accession>A0A1J5RQL1</accession>
<protein>
    <submittedName>
        <fullName evidence="4">Methyl-accepting chemotaxis protein CtpH</fullName>
    </submittedName>
</protein>
<dbReference type="AlphaFoldDB" id="A0A1J5RQL1"/>
<dbReference type="PANTHER" id="PTHR32089">
    <property type="entry name" value="METHYL-ACCEPTING CHEMOTAXIS PROTEIN MCPB"/>
    <property type="match status" value="1"/>
</dbReference>
<dbReference type="GO" id="GO:0016020">
    <property type="term" value="C:membrane"/>
    <property type="evidence" value="ECO:0007669"/>
    <property type="project" value="InterPro"/>
</dbReference>
<dbReference type="InterPro" id="IPR004089">
    <property type="entry name" value="MCPsignal_dom"/>
</dbReference>
<comment type="similarity">
    <text evidence="2">Belongs to the methyl-accepting chemotaxis (MCP) protein family.</text>
</comment>
<dbReference type="EMBL" id="MLJW01000249">
    <property type="protein sequence ID" value="OIQ91763.1"/>
    <property type="molecule type" value="Genomic_DNA"/>
</dbReference>
<dbReference type="PROSITE" id="PS50111">
    <property type="entry name" value="CHEMOTAXIS_TRANSDUC_2"/>
    <property type="match status" value="1"/>
</dbReference>
<proteinExistence type="inferred from homology"/>
<dbReference type="GO" id="GO:0007165">
    <property type="term" value="P:signal transduction"/>
    <property type="evidence" value="ECO:0007669"/>
    <property type="project" value="UniProtKB-KW"/>
</dbReference>
<name>A0A1J5RQL1_9ZZZZ</name>
<evidence type="ECO:0000313" key="4">
    <source>
        <dbReference type="EMBL" id="OIQ91763.1"/>
    </source>
</evidence>
<sequence length="356" mass="35905">MFRLSSRASSDVAPLVARVGAYEILQETPAAVMVLDADGTIVHRNRAGLALGERVGAERGAAVLAALRDQLAQIVRTETAFPVTRTVHVSEGGRHADAEVVVNHFDGGFAVVWRDVTQAHDTARTTKAVAGDLETSSVALTALGDQIAAGASEVSNRAGAVAAGSEQMSASIREIAVSAAAAASGTSTAVGAAGVASERLAKLGESSTRIGTVSKLITAIAEQTNLLALNATIEAARAGEAGKGFAVVAGEVKDLAGRTRSATAEITEMIAAIQTDSADAARAIGDILRLIDEIGAQQTTVAGAVEEQTAVASEMSASVAAVADAAAVSANAVGELRRSADFVTAKAAELQALVVD</sequence>
<keyword evidence="1" id="KW-0807">Transducer</keyword>
<gene>
    <name evidence="4" type="primary">ctpH_14</name>
    <name evidence="4" type="ORF">GALL_263020</name>
</gene>
<reference evidence="4" key="1">
    <citation type="submission" date="2016-10" db="EMBL/GenBank/DDBJ databases">
        <title>Sequence of Gallionella enrichment culture.</title>
        <authorList>
            <person name="Poehlein A."/>
            <person name="Muehling M."/>
            <person name="Daniel R."/>
        </authorList>
    </citation>
    <scope>NUCLEOTIDE SEQUENCE</scope>
</reference>
<dbReference type="SMART" id="SM00283">
    <property type="entry name" value="MA"/>
    <property type="match status" value="1"/>
</dbReference>
<organism evidence="4">
    <name type="scientific">mine drainage metagenome</name>
    <dbReference type="NCBI Taxonomy" id="410659"/>
    <lineage>
        <taxon>unclassified sequences</taxon>
        <taxon>metagenomes</taxon>
        <taxon>ecological metagenomes</taxon>
    </lineage>
</organism>
<feature type="domain" description="Methyl-accepting transducer" evidence="3">
    <location>
        <begin position="129"/>
        <end position="344"/>
    </location>
</feature>
<dbReference type="SUPFAM" id="SSF58104">
    <property type="entry name" value="Methyl-accepting chemotaxis protein (MCP) signaling domain"/>
    <property type="match status" value="1"/>
</dbReference>
<dbReference type="PANTHER" id="PTHR32089:SF112">
    <property type="entry name" value="LYSOZYME-LIKE PROTEIN-RELATED"/>
    <property type="match status" value="1"/>
</dbReference>
<evidence type="ECO:0000256" key="1">
    <source>
        <dbReference type="ARBA" id="ARBA00023224"/>
    </source>
</evidence>
<evidence type="ECO:0000259" key="3">
    <source>
        <dbReference type="PROSITE" id="PS50111"/>
    </source>
</evidence>
<dbReference type="InterPro" id="IPR004090">
    <property type="entry name" value="Chemotax_Me-accpt_rcpt"/>
</dbReference>
<evidence type="ECO:0000256" key="2">
    <source>
        <dbReference type="ARBA" id="ARBA00029447"/>
    </source>
</evidence>
<comment type="caution">
    <text evidence="4">The sequence shown here is derived from an EMBL/GenBank/DDBJ whole genome shotgun (WGS) entry which is preliminary data.</text>
</comment>
<dbReference type="PRINTS" id="PR00260">
    <property type="entry name" value="CHEMTRNSDUCR"/>
</dbReference>
<dbReference type="GO" id="GO:0004888">
    <property type="term" value="F:transmembrane signaling receptor activity"/>
    <property type="evidence" value="ECO:0007669"/>
    <property type="project" value="InterPro"/>
</dbReference>
<dbReference type="Gene3D" id="1.10.287.950">
    <property type="entry name" value="Methyl-accepting chemotaxis protein"/>
    <property type="match status" value="1"/>
</dbReference>
<dbReference type="Pfam" id="PF00015">
    <property type="entry name" value="MCPsignal"/>
    <property type="match status" value="1"/>
</dbReference>
<dbReference type="GO" id="GO:0006935">
    <property type="term" value="P:chemotaxis"/>
    <property type="evidence" value="ECO:0007669"/>
    <property type="project" value="InterPro"/>
</dbReference>